<organism evidence="2 3">
    <name type="scientific">Portunus trituberculatus</name>
    <name type="common">Swimming crab</name>
    <name type="synonym">Neptunus trituberculatus</name>
    <dbReference type="NCBI Taxonomy" id="210409"/>
    <lineage>
        <taxon>Eukaryota</taxon>
        <taxon>Metazoa</taxon>
        <taxon>Ecdysozoa</taxon>
        <taxon>Arthropoda</taxon>
        <taxon>Crustacea</taxon>
        <taxon>Multicrustacea</taxon>
        <taxon>Malacostraca</taxon>
        <taxon>Eumalacostraca</taxon>
        <taxon>Eucarida</taxon>
        <taxon>Decapoda</taxon>
        <taxon>Pleocyemata</taxon>
        <taxon>Brachyura</taxon>
        <taxon>Eubrachyura</taxon>
        <taxon>Portunoidea</taxon>
        <taxon>Portunidae</taxon>
        <taxon>Portuninae</taxon>
        <taxon>Portunus</taxon>
    </lineage>
</organism>
<proteinExistence type="predicted"/>
<evidence type="ECO:0000313" key="3">
    <source>
        <dbReference type="Proteomes" id="UP000324222"/>
    </source>
</evidence>
<dbReference type="Proteomes" id="UP000324222">
    <property type="component" value="Unassembled WGS sequence"/>
</dbReference>
<reference evidence="2 3" key="1">
    <citation type="submission" date="2019-05" db="EMBL/GenBank/DDBJ databases">
        <title>Another draft genome of Portunus trituberculatus and its Hox gene families provides insights of decapod evolution.</title>
        <authorList>
            <person name="Jeong J.-H."/>
            <person name="Song I."/>
            <person name="Kim S."/>
            <person name="Choi T."/>
            <person name="Kim D."/>
            <person name="Ryu S."/>
            <person name="Kim W."/>
        </authorList>
    </citation>
    <scope>NUCLEOTIDE SEQUENCE [LARGE SCALE GENOMIC DNA]</scope>
    <source>
        <tissue evidence="2">Muscle</tissue>
    </source>
</reference>
<accession>A0A5B7JH41</accession>
<comment type="caution">
    <text evidence="2">The sequence shown here is derived from an EMBL/GenBank/DDBJ whole genome shotgun (WGS) entry which is preliminary data.</text>
</comment>
<evidence type="ECO:0000256" key="1">
    <source>
        <dbReference type="SAM" id="MobiDB-lite"/>
    </source>
</evidence>
<feature type="region of interest" description="Disordered" evidence="1">
    <location>
        <begin position="32"/>
        <end position="54"/>
    </location>
</feature>
<keyword evidence="3" id="KW-1185">Reference proteome</keyword>
<evidence type="ECO:0000313" key="2">
    <source>
        <dbReference type="EMBL" id="MPC93516.1"/>
    </source>
</evidence>
<dbReference type="AlphaFoldDB" id="A0A5B7JH41"/>
<sequence>MDALIKCQGAREGERRGSVIYGRVGLERQGPKQCRAVRGGRGREEIGNWRGEGR</sequence>
<dbReference type="EMBL" id="VSRR010095122">
    <property type="protein sequence ID" value="MPC93516.1"/>
    <property type="molecule type" value="Genomic_DNA"/>
</dbReference>
<feature type="compositionally biased region" description="Basic and acidic residues" evidence="1">
    <location>
        <begin position="41"/>
        <end position="54"/>
    </location>
</feature>
<protein>
    <submittedName>
        <fullName evidence="2">Uncharacterized protein</fullName>
    </submittedName>
</protein>
<name>A0A5B7JH41_PORTR</name>
<gene>
    <name evidence="2" type="ORF">E2C01_088648</name>
</gene>